<feature type="non-terminal residue" evidence="2">
    <location>
        <position position="54"/>
    </location>
</feature>
<keyword evidence="3" id="KW-1185">Reference proteome</keyword>
<feature type="region of interest" description="Disordered" evidence="1">
    <location>
        <begin position="19"/>
        <end position="54"/>
    </location>
</feature>
<evidence type="ECO:0000256" key="1">
    <source>
        <dbReference type="SAM" id="MobiDB-lite"/>
    </source>
</evidence>
<dbReference type="Proteomes" id="UP001233999">
    <property type="component" value="Unassembled WGS sequence"/>
</dbReference>
<proteinExistence type="predicted"/>
<evidence type="ECO:0000313" key="2">
    <source>
        <dbReference type="EMBL" id="KAJ9579964.1"/>
    </source>
</evidence>
<dbReference type="AlphaFoldDB" id="A0AAD7ZFX4"/>
<reference evidence="2" key="2">
    <citation type="submission" date="2023-05" db="EMBL/GenBank/DDBJ databases">
        <authorList>
            <person name="Fouks B."/>
        </authorList>
    </citation>
    <scope>NUCLEOTIDE SEQUENCE</scope>
    <source>
        <strain evidence="2">Stay&amp;Tobe</strain>
        <tissue evidence="2">Testes</tissue>
    </source>
</reference>
<accession>A0AAD7ZFX4</accession>
<feature type="compositionally biased region" description="Polar residues" evidence="1">
    <location>
        <begin position="25"/>
        <end position="41"/>
    </location>
</feature>
<reference evidence="2" key="1">
    <citation type="journal article" date="2023" name="IScience">
        <title>Live-bearing cockroach genome reveals convergent evolutionary mechanisms linked to viviparity in insects and beyond.</title>
        <authorList>
            <person name="Fouks B."/>
            <person name="Harrison M.C."/>
            <person name="Mikhailova A.A."/>
            <person name="Marchal E."/>
            <person name="English S."/>
            <person name="Carruthers M."/>
            <person name="Jennings E.C."/>
            <person name="Chiamaka E.L."/>
            <person name="Frigard R.A."/>
            <person name="Pippel M."/>
            <person name="Attardo G.M."/>
            <person name="Benoit J.B."/>
            <person name="Bornberg-Bauer E."/>
            <person name="Tobe S.S."/>
        </authorList>
    </citation>
    <scope>NUCLEOTIDE SEQUENCE</scope>
    <source>
        <strain evidence="2">Stay&amp;Tobe</strain>
    </source>
</reference>
<gene>
    <name evidence="2" type="ORF">L9F63_004347</name>
</gene>
<dbReference type="EMBL" id="JASPKZ010008365">
    <property type="protein sequence ID" value="KAJ9579964.1"/>
    <property type="molecule type" value="Genomic_DNA"/>
</dbReference>
<feature type="non-terminal residue" evidence="2">
    <location>
        <position position="1"/>
    </location>
</feature>
<sequence length="54" mass="6239">NHFHSRSCYDDLEEDFRAAGHDTSKQAQNRNGPMILTTQRLNKSKSTKPDYDVN</sequence>
<comment type="caution">
    <text evidence="2">The sequence shown here is derived from an EMBL/GenBank/DDBJ whole genome shotgun (WGS) entry which is preliminary data.</text>
</comment>
<name>A0AAD7ZFX4_DIPPU</name>
<organism evidence="2 3">
    <name type="scientific">Diploptera punctata</name>
    <name type="common">Pacific beetle cockroach</name>
    <dbReference type="NCBI Taxonomy" id="6984"/>
    <lineage>
        <taxon>Eukaryota</taxon>
        <taxon>Metazoa</taxon>
        <taxon>Ecdysozoa</taxon>
        <taxon>Arthropoda</taxon>
        <taxon>Hexapoda</taxon>
        <taxon>Insecta</taxon>
        <taxon>Pterygota</taxon>
        <taxon>Neoptera</taxon>
        <taxon>Polyneoptera</taxon>
        <taxon>Dictyoptera</taxon>
        <taxon>Blattodea</taxon>
        <taxon>Blaberoidea</taxon>
        <taxon>Blaberidae</taxon>
        <taxon>Diplopterinae</taxon>
        <taxon>Diploptera</taxon>
    </lineage>
</organism>
<protein>
    <submittedName>
        <fullName evidence="2">Uncharacterized protein</fullName>
    </submittedName>
</protein>
<evidence type="ECO:0000313" key="3">
    <source>
        <dbReference type="Proteomes" id="UP001233999"/>
    </source>
</evidence>